<dbReference type="InterPro" id="IPR013819">
    <property type="entry name" value="LipOase_C"/>
</dbReference>
<dbReference type="Proteomes" id="UP001166674">
    <property type="component" value="Unassembled WGS sequence"/>
</dbReference>
<dbReference type="AlphaFoldDB" id="A0AA41NJR9"/>
<dbReference type="GO" id="GO:0046872">
    <property type="term" value="F:metal ion binding"/>
    <property type="evidence" value="ECO:0007669"/>
    <property type="project" value="UniProtKB-KW"/>
</dbReference>
<dbReference type="GO" id="GO:0034440">
    <property type="term" value="P:lipid oxidation"/>
    <property type="evidence" value="ECO:0007669"/>
    <property type="project" value="InterPro"/>
</dbReference>
<dbReference type="Gene3D" id="3.10.450.60">
    <property type="match status" value="1"/>
</dbReference>
<comment type="caution">
    <text evidence="5">The sequence shown here is derived from an EMBL/GenBank/DDBJ whole genome shotgun (WGS) entry which is preliminary data.</text>
</comment>
<dbReference type="SUPFAM" id="SSF48484">
    <property type="entry name" value="Lipoxigenase"/>
    <property type="match status" value="1"/>
</dbReference>
<evidence type="ECO:0000256" key="2">
    <source>
        <dbReference type="ARBA" id="ARBA00022964"/>
    </source>
</evidence>
<name>A0AA41NJR9_SCICA</name>
<keyword evidence="1" id="KW-0479">Metal-binding</keyword>
<accession>A0AA41NJR9</accession>
<protein>
    <submittedName>
        <fullName evidence="5">Arachidonate 12-lipoxygenase, 12S-type</fullName>
    </submittedName>
</protein>
<dbReference type="EMBL" id="JAATJV010449694">
    <property type="protein sequence ID" value="MBZ3891503.1"/>
    <property type="molecule type" value="Genomic_DNA"/>
</dbReference>
<keyword evidence="2" id="KW-0223">Dioxygenase</keyword>
<keyword evidence="6" id="KW-1185">Reference proteome</keyword>
<feature type="domain" description="Lipoxygenase" evidence="4">
    <location>
        <begin position="1"/>
        <end position="127"/>
    </location>
</feature>
<feature type="domain" description="Lipoxygenase" evidence="4">
    <location>
        <begin position="129"/>
        <end position="170"/>
    </location>
</feature>
<evidence type="ECO:0000259" key="4">
    <source>
        <dbReference type="PROSITE" id="PS51393"/>
    </source>
</evidence>
<sequence>MLHPQFKALLAAHCRPLLARAEVGRVTDPWGRSQKCWQECQFLNGANPMLLRHSTSLPSRLVLSPGMEELGAQLEKELRNGSLFEADFIVLGGIPSSVIQGEKQYLAAPLVMLKMEPNGKLLPMVIQTRYMEGIVHLFYHRDDVVRGDPELQAWCREIMEVGLCQAQDRGKIHLRDRSFLETLPEPLPRSSPLGQNFLLHLSLQT</sequence>
<organism evidence="5 6">
    <name type="scientific">Sciurus carolinensis</name>
    <name type="common">Eastern gray squirrel</name>
    <dbReference type="NCBI Taxonomy" id="30640"/>
    <lineage>
        <taxon>Eukaryota</taxon>
        <taxon>Metazoa</taxon>
        <taxon>Chordata</taxon>
        <taxon>Craniata</taxon>
        <taxon>Vertebrata</taxon>
        <taxon>Euteleostomi</taxon>
        <taxon>Mammalia</taxon>
        <taxon>Eutheria</taxon>
        <taxon>Euarchontoglires</taxon>
        <taxon>Glires</taxon>
        <taxon>Rodentia</taxon>
        <taxon>Sciuromorpha</taxon>
        <taxon>Sciuridae</taxon>
        <taxon>Sciurinae</taxon>
        <taxon>Sciurini</taxon>
        <taxon>Sciurus</taxon>
    </lineage>
</organism>
<keyword evidence="3" id="KW-0560">Oxidoreductase</keyword>
<reference evidence="5" key="1">
    <citation type="submission" date="2020-03" db="EMBL/GenBank/DDBJ databases">
        <title>Studies in the Genomics of Life Span.</title>
        <authorList>
            <person name="Glass D."/>
        </authorList>
    </citation>
    <scope>NUCLEOTIDE SEQUENCE</scope>
    <source>
        <strain evidence="5">SUZIE</strain>
        <tissue evidence="5">Muscle</tissue>
    </source>
</reference>
<evidence type="ECO:0000313" key="6">
    <source>
        <dbReference type="Proteomes" id="UP001166674"/>
    </source>
</evidence>
<dbReference type="Gene3D" id="1.20.245.10">
    <property type="entry name" value="Lipoxygenase-1, Domain 5"/>
    <property type="match status" value="1"/>
</dbReference>
<evidence type="ECO:0000256" key="3">
    <source>
        <dbReference type="ARBA" id="ARBA00023002"/>
    </source>
</evidence>
<dbReference type="GO" id="GO:0016702">
    <property type="term" value="F:oxidoreductase activity, acting on single donors with incorporation of molecular oxygen, incorporation of two atoms of oxygen"/>
    <property type="evidence" value="ECO:0007669"/>
    <property type="project" value="InterPro"/>
</dbReference>
<dbReference type="PANTHER" id="PTHR11771">
    <property type="entry name" value="LIPOXYGENASE"/>
    <property type="match status" value="1"/>
</dbReference>
<evidence type="ECO:0000256" key="1">
    <source>
        <dbReference type="ARBA" id="ARBA00022723"/>
    </source>
</evidence>
<dbReference type="PROSITE" id="PS51393">
    <property type="entry name" value="LIPOXYGENASE_3"/>
    <property type="match status" value="2"/>
</dbReference>
<gene>
    <name evidence="5" type="ORF">SUZIE_213300</name>
</gene>
<evidence type="ECO:0000313" key="5">
    <source>
        <dbReference type="EMBL" id="MBZ3891503.1"/>
    </source>
</evidence>
<dbReference type="InterPro" id="IPR036226">
    <property type="entry name" value="LipOase_C_sf"/>
</dbReference>
<dbReference type="InterPro" id="IPR000907">
    <property type="entry name" value="LipOase"/>
</dbReference>
<proteinExistence type="predicted"/>